<dbReference type="AlphaFoldDB" id="A0A193DVF7"/>
<name>A0A193DVF7_DROSI</name>
<gene>
    <name evidence="2" type="primary">gag</name>
</gene>
<proteinExistence type="predicted"/>
<accession>A0A193DVF7</accession>
<dbReference type="EMBL" id="KX196449">
    <property type="protein sequence ID" value="ANN46820.2"/>
    <property type="molecule type" value="Genomic_DNA"/>
</dbReference>
<feature type="compositionally biased region" description="Low complexity" evidence="1">
    <location>
        <begin position="165"/>
        <end position="194"/>
    </location>
</feature>
<feature type="region of interest" description="Disordered" evidence="1">
    <location>
        <begin position="155"/>
        <end position="260"/>
    </location>
</feature>
<sequence>MTLCQGDALLIRFGTSIVANEKVSGTAANFIRQLGMEPSWDQMKTKLMEQMRPRMTYEDVFDRCRFIKVSSLRDLFQEFEKAKCEINKIYMFDESKPAMYENDKVDRDLLNMLMNKIDTPFRIHVDQGISMHALQTKYSNIKALDDPRAILQKYRKNSNNTYNKQANTNTSTTHNNATQNNQFTSSNNNTKQNQGGRPNTNNNAGPPQSDQVNQQSYNRSQPTQNPNFKPNYNNKSNSSRQTRMSHMSVDTQKNDPTPMEIGTLEENQAEEEEEEQVNFLIPCLEQPYP</sequence>
<evidence type="ECO:0000313" key="2">
    <source>
        <dbReference type="EMBL" id="ANN46820.2"/>
    </source>
</evidence>
<protein>
    <submittedName>
        <fullName evidence="2">Gag polyprotein</fullName>
    </submittedName>
</protein>
<reference evidence="2" key="1">
    <citation type="submission" date="2016-07" db="EMBL/GenBank/DDBJ databases">
        <title>Natural Courtship Song Variation Caused by an Intronic Retroelement in an Ion Channel Gene.</title>
        <authorList>
            <person name="Ding Y."/>
            <person name="Stern D.L."/>
        </authorList>
    </citation>
    <scope>NUCLEOTIDE SEQUENCE</scope>
    <source>
        <strain evidence="2">5</strain>
    </source>
</reference>
<feature type="compositionally biased region" description="Polar residues" evidence="1">
    <location>
        <begin position="195"/>
        <end position="255"/>
    </location>
</feature>
<organism evidence="2">
    <name type="scientific">Drosophila simulans</name>
    <name type="common">Fruit fly</name>
    <dbReference type="NCBI Taxonomy" id="7240"/>
    <lineage>
        <taxon>Eukaryota</taxon>
        <taxon>Metazoa</taxon>
        <taxon>Ecdysozoa</taxon>
        <taxon>Arthropoda</taxon>
        <taxon>Hexapoda</taxon>
        <taxon>Insecta</taxon>
        <taxon>Pterygota</taxon>
        <taxon>Neoptera</taxon>
        <taxon>Endopterygota</taxon>
        <taxon>Diptera</taxon>
        <taxon>Brachycera</taxon>
        <taxon>Muscomorpha</taxon>
        <taxon>Ephydroidea</taxon>
        <taxon>Drosophilidae</taxon>
        <taxon>Drosophila</taxon>
        <taxon>Sophophora</taxon>
    </lineage>
</organism>
<evidence type="ECO:0000256" key="1">
    <source>
        <dbReference type="SAM" id="MobiDB-lite"/>
    </source>
</evidence>